<dbReference type="InterPro" id="IPR038883">
    <property type="entry name" value="AN11006-like"/>
</dbReference>
<dbReference type="RefSeq" id="XP_016231316.1">
    <property type="nucleotide sequence ID" value="XM_016384714.1"/>
</dbReference>
<sequence>MHESISTSTVDVTGRHHSALDRRQIVDIANWRQRNVYDTFSRGGNPSRSTTNIHRRRGTAIDPSEEGTMSAPALGLTPTMARPHLLGLPGELRVKIWKLVFEDANAAPSRNSHRIYEESCFSCFEEQRPFPMTWNATFEPLLTCKQIYSEAHEILLSGMMIEIRNPIFDLSWLAWPLPPINHKVRRLVVWAHINGHNSRQWVSTCDLLKNAFPAMESLVVKAHMRPQEGAEETLDAAALAGSIVRLKHNNAGLAVTLEYGYRYHKSMWHNPRLGQITSHDIMEDNDRFVRDLIEDREFGEAALQAHRDDADEAALAMAFMRVTIAHEENLFEAMVRSREERQRLGEAKLASTQA</sequence>
<protein>
    <submittedName>
        <fullName evidence="2">Uncharacterized protein</fullName>
    </submittedName>
</protein>
<dbReference type="PANTHER" id="PTHR42085">
    <property type="entry name" value="F-BOX DOMAIN-CONTAINING PROTEIN"/>
    <property type="match status" value="1"/>
</dbReference>
<dbReference type="VEuPathDB" id="FungiDB:PV08_10400"/>
<evidence type="ECO:0000256" key="1">
    <source>
        <dbReference type="SAM" id="MobiDB-lite"/>
    </source>
</evidence>
<feature type="region of interest" description="Disordered" evidence="1">
    <location>
        <begin position="40"/>
        <end position="69"/>
    </location>
</feature>
<organism evidence="2 3">
    <name type="scientific">Exophiala spinifera</name>
    <dbReference type="NCBI Taxonomy" id="91928"/>
    <lineage>
        <taxon>Eukaryota</taxon>
        <taxon>Fungi</taxon>
        <taxon>Dikarya</taxon>
        <taxon>Ascomycota</taxon>
        <taxon>Pezizomycotina</taxon>
        <taxon>Eurotiomycetes</taxon>
        <taxon>Chaetothyriomycetidae</taxon>
        <taxon>Chaetothyriales</taxon>
        <taxon>Herpotrichiellaceae</taxon>
        <taxon>Exophiala</taxon>
    </lineage>
</organism>
<dbReference type="OrthoDB" id="5413827at2759"/>
<evidence type="ECO:0000313" key="3">
    <source>
        <dbReference type="Proteomes" id="UP000053328"/>
    </source>
</evidence>
<dbReference type="HOGENOM" id="CLU_067143_0_0_1"/>
<dbReference type="AlphaFoldDB" id="A0A0D2AXF0"/>
<dbReference type="GeneID" id="27337483"/>
<accession>A0A0D2AXF0</accession>
<evidence type="ECO:0000313" key="2">
    <source>
        <dbReference type="EMBL" id="KIW11100.1"/>
    </source>
</evidence>
<dbReference type="EMBL" id="KN847499">
    <property type="protein sequence ID" value="KIW11100.1"/>
    <property type="molecule type" value="Genomic_DNA"/>
</dbReference>
<dbReference type="Proteomes" id="UP000053328">
    <property type="component" value="Unassembled WGS sequence"/>
</dbReference>
<gene>
    <name evidence="2" type="ORF">PV08_10400</name>
</gene>
<name>A0A0D2AXF0_9EURO</name>
<keyword evidence="3" id="KW-1185">Reference proteome</keyword>
<proteinExistence type="predicted"/>
<feature type="compositionally biased region" description="Polar residues" evidence="1">
    <location>
        <begin position="40"/>
        <end position="52"/>
    </location>
</feature>
<reference evidence="2 3" key="1">
    <citation type="submission" date="2015-01" db="EMBL/GenBank/DDBJ databases">
        <title>The Genome Sequence of Exophiala spinifera CBS89968.</title>
        <authorList>
            <consortium name="The Broad Institute Genomics Platform"/>
            <person name="Cuomo C."/>
            <person name="de Hoog S."/>
            <person name="Gorbushina A."/>
            <person name="Stielow B."/>
            <person name="Teixiera M."/>
            <person name="Abouelleil A."/>
            <person name="Chapman S.B."/>
            <person name="Priest M."/>
            <person name="Young S.K."/>
            <person name="Wortman J."/>
            <person name="Nusbaum C."/>
            <person name="Birren B."/>
        </authorList>
    </citation>
    <scope>NUCLEOTIDE SEQUENCE [LARGE SCALE GENOMIC DNA]</scope>
    <source>
        <strain evidence="2 3">CBS 89968</strain>
    </source>
</reference>
<dbReference type="PANTHER" id="PTHR42085:SF2">
    <property type="entry name" value="F-BOX DOMAIN-CONTAINING PROTEIN"/>
    <property type="match status" value="1"/>
</dbReference>